<evidence type="ECO:0000259" key="3">
    <source>
        <dbReference type="Pfam" id="PF07423"/>
    </source>
</evidence>
<dbReference type="InterPro" id="IPR009988">
    <property type="entry name" value="DUF1510"/>
</dbReference>
<dbReference type="PATRIC" id="fig|1473.5.peg.2679"/>
<gene>
    <name evidence="4" type="ORF">AFK71_19680</name>
</gene>
<feature type="region of interest" description="Disordered" evidence="1">
    <location>
        <begin position="47"/>
        <end position="128"/>
    </location>
</feature>
<keyword evidence="2" id="KW-0812">Transmembrane</keyword>
<accession>A0A0L0QPR2</accession>
<dbReference type="GeneID" id="66870233"/>
<protein>
    <recommendedName>
        <fullName evidence="3">DUF1510 domain-containing protein</fullName>
    </recommendedName>
</protein>
<comment type="caution">
    <text evidence="4">The sequence shown here is derived from an EMBL/GenBank/DDBJ whole genome shotgun (WGS) entry which is preliminary data.</text>
</comment>
<keyword evidence="2" id="KW-0472">Membrane</keyword>
<sequence length="230" mass="25818">MSDFDRVSRVDKFEKRRKNTKSISILLVVGAVLLIILLGFWLFGDDEDAAKDDSQEPNAQTEADEKVSDAEDGENEDQFTRIEENDDKDKSSEKELETDEKHSSDKEQSGSEGNAAVETEQVEPSNDNVLKAYTADWKPIGTEQEGPHTTNYDEGSQDRKEIATAAAEVTGLDESSMVTHWVGNGGDQQRVEATISNKDNSQIYRVYLTWVDEQGWKPTKVEQLKQVIIN</sequence>
<feature type="transmembrane region" description="Helical" evidence="2">
    <location>
        <begin position="21"/>
        <end position="43"/>
    </location>
</feature>
<dbReference type="Proteomes" id="UP000036780">
    <property type="component" value="Unassembled WGS sequence"/>
</dbReference>
<evidence type="ECO:0000256" key="2">
    <source>
        <dbReference type="SAM" id="Phobius"/>
    </source>
</evidence>
<evidence type="ECO:0000256" key="1">
    <source>
        <dbReference type="SAM" id="MobiDB-lite"/>
    </source>
</evidence>
<feature type="region of interest" description="Disordered" evidence="1">
    <location>
        <begin position="138"/>
        <end position="157"/>
    </location>
</feature>
<dbReference type="Pfam" id="PF07423">
    <property type="entry name" value="DUF1510"/>
    <property type="match status" value="1"/>
</dbReference>
<name>A0A0L0QPR2_VIRPA</name>
<reference evidence="5" key="1">
    <citation type="submission" date="2015-07" db="EMBL/GenBank/DDBJ databases">
        <title>Fjat-10053 dsm26.</title>
        <authorList>
            <person name="Liu B."/>
            <person name="Wang J."/>
            <person name="Zhu Y."/>
            <person name="Liu G."/>
            <person name="Chen Q."/>
            <person name="Chen Z."/>
            <person name="Lan J."/>
            <person name="Che J."/>
            <person name="Ge C."/>
            <person name="Shi H."/>
            <person name="Pan Z."/>
            <person name="Liu X."/>
        </authorList>
    </citation>
    <scope>NUCLEOTIDE SEQUENCE [LARGE SCALE GENOMIC DNA]</scope>
    <source>
        <strain evidence="5">DSM 26</strain>
    </source>
</reference>
<feature type="compositionally biased region" description="Basic and acidic residues" evidence="1">
    <location>
        <begin position="78"/>
        <end position="109"/>
    </location>
</feature>
<dbReference type="AlphaFoldDB" id="A0A0L0QPR2"/>
<organism evidence="4 5">
    <name type="scientific">Virgibacillus pantothenticus</name>
    <dbReference type="NCBI Taxonomy" id="1473"/>
    <lineage>
        <taxon>Bacteria</taxon>
        <taxon>Bacillati</taxon>
        <taxon>Bacillota</taxon>
        <taxon>Bacilli</taxon>
        <taxon>Bacillales</taxon>
        <taxon>Bacillaceae</taxon>
        <taxon>Virgibacillus</taxon>
    </lineage>
</organism>
<evidence type="ECO:0000313" key="5">
    <source>
        <dbReference type="Proteomes" id="UP000036780"/>
    </source>
</evidence>
<evidence type="ECO:0000313" key="4">
    <source>
        <dbReference type="EMBL" id="KNE20577.1"/>
    </source>
</evidence>
<keyword evidence="2" id="KW-1133">Transmembrane helix</keyword>
<dbReference type="OrthoDB" id="2168558at2"/>
<feature type="domain" description="DUF1510" evidence="3">
    <location>
        <begin position="133"/>
        <end position="224"/>
    </location>
</feature>
<dbReference type="RefSeq" id="WP_050353152.1">
    <property type="nucleotide sequence ID" value="NZ_BOSN01000001.1"/>
</dbReference>
<keyword evidence="5" id="KW-1185">Reference proteome</keyword>
<dbReference type="EMBL" id="LGTO01000007">
    <property type="protein sequence ID" value="KNE20577.1"/>
    <property type="molecule type" value="Genomic_DNA"/>
</dbReference>
<proteinExistence type="predicted"/>